<evidence type="ECO:0000256" key="1">
    <source>
        <dbReference type="SAM" id="MobiDB-lite"/>
    </source>
</evidence>
<feature type="compositionally biased region" description="Polar residues" evidence="1">
    <location>
        <begin position="22"/>
        <end position="42"/>
    </location>
</feature>
<dbReference type="KEGG" id="hcv:FTV88_0880"/>
<evidence type="ECO:0000313" key="2">
    <source>
        <dbReference type="EMBL" id="QGG47036.1"/>
    </source>
</evidence>
<organism evidence="2 3">
    <name type="scientific">Heliorestis convoluta</name>
    <dbReference type="NCBI Taxonomy" id="356322"/>
    <lineage>
        <taxon>Bacteria</taxon>
        <taxon>Bacillati</taxon>
        <taxon>Bacillota</taxon>
        <taxon>Clostridia</taxon>
        <taxon>Eubacteriales</taxon>
        <taxon>Heliobacteriaceae</taxon>
        <taxon>Heliorestis</taxon>
    </lineage>
</organism>
<dbReference type="AlphaFoldDB" id="A0A5Q2N0G9"/>
<protein>
    <submittedName>
        <fullName evidence="2">Uncharacterized protein</fullName>
    </submittedName>
</protein>
<name>A0A5Q2N0G9_9FIRM</name>
<gene>
    <name evidence="2" type="ORF">FTV88_0880</name>
</gene>
<accession>A0A5Q2N0G9</accession>
<reference evidence="3" key="1">
    <citation type="submission" date="2019-11" db="EMBL/GenBank/DDBJ databases">
        <title>Genome sequence of Heliorestis convoluta strain HH, an alkaliphilic and minimalistic phototrophic bacterium from a soda lake in Egypt.</title>
        <authorList>
            <person name="Dewey E.D."/>
            <person name="Stokes L.M."/>
            <person name="Burchell B.M."/>
            <person name="Shaffer K.N."/>
            <person name="Huntington A.M."/>
            <person name="Baker J.M."/>
            <person name="Nadendla S."/>
            <person name="Giglio M.G."/>
            <person name="Touchman J.W."/>
            <person name="Blankenship R.E."/>
            <person name="Madigan M.T."/>
            <person name="Sattley W.M."/>
        </authorList>
    </citation>
    <scope>NUCLEOTIDE SEQUENCE [LARGE SCALE GENOMIC DNA]</scope>
    <source>
        <strain evidence="3">HH</strain>
    </source>
</reference>
<dbReference type="Proteomes" id="UP000366051">
    <property type="component" value="Chromosome"/>
</dbReference>
<feature type="region of interest" description="Disordered" evidence="1">
    <location>
        <begin position="14"/>
        <end position="42"/>
    </location>
</feature>
<evidence type="ECO:0000313" key="3">
    <source>
        <dbReference type="Proteomes" id="UP000366051"/>
    </source>
</evidence>
<proteinExistence type="predicted"/>
<keyword evidence="3" id="KW-1185">Reference proteome</keyword>
<sequence>MEIWKHINKSPSALFFMKPEPSNKTTKGGLNSNDRTKTSPRL</sequence>
<dbReference type="EMBL" id="CP045875">
    <property type="protein sequence ID" value="QGG47036.1"/>
    <property type="molecule type" value="Genomic_DNA"/>
</dbReference>